<dbReference type="RefSeq" id="WP_130393517.1">
    <property type="nucleotide sequence ID" value="NZ_SGXM01000010.1"/>
</dbReference>
<organism evidence="7 8">
    <name type="scientific">Cupriavidus agavae</name>
    <dbReference type="NCBI Taxonomy" id="1001822"/>
    <lineage>
        <taxon>Bacteria</taxon>
        <taxon>Pseudomonadati</taxon>
        <taxon>Pseudomonadota</taxon>
        <taxon>Betaproteobacteria</taxon>
        <taxon>Burkholderiales</taxon>
        <taxon>Burkholderiaceae</taxon>
        <taxon>Cupriavidus</taxon>
    </lineage>
</organism>
<dbReference type="Pfam" id="PF04542">
    <property type="entry name" value="Sigma70_r2"/>
    <property type="match status" value="1"/>
</dbReference>
<reference evidence="7 8" key="1">
    <citation type="journal article" date="2015" name="Stand. Genomic Sci.">
        <title>Genomic Encyclopedia of Bacterial and Archaeal Type Strains, Phase III: the genomes of soil and plant-associated and newly described type strains.</title>
        <authorList>
            <person name="Whitman W.B."/>
            <person name="Woyke T."/>
            <person name="Klenk H.P."/>
            <person name="Zhou Y."/>
            <person name="Lilburn T.G."/>
            <person name="Beck B.J."/>
            <person name="De Vos P."/>
            <person name="Vandamme P."/>
            <person name="Eisen J.A."/>
            <person name="Garrity G."/>
            <person name="Hugenholtz P."/>
            <person name="Kyrpides N.C."/>
        </authorList>
    </citation>
    <scope>NUCLEOTIDE SEQUENCE [LARGE SCALE GENOMIC DNA]</scope>
    <source>
        <strain evidence="7 8">ASC-9842</strain>
    </source>
</reference>
<dbReference type="Gene3D" id="1.10.10.10">
    <property type="entry name" value="Winged helix-like DNA-binding domain superfamily/Winged helix DNA-binding domain"/>
    <property type="match status" value="1"/>
</dbReference>
<dbReference type="Pfam" id="PF08281">
    <property type="entry name" value="Sigma70_r4_2"/>
    <property type="match status" value="1"/>
</dbReference>
<evidence type="ECO:0000256" key="4">
    <source>
        <dbReference type="ARBA" id="ARBA00023163"/>
    </source>
</evidence>
<dbReference type="PANTHER" id="PTHR43133">
    <property type="entry name" value="RNA POLYMERASE ECF-TYPE SIGMA FACTO"/>
    <property type="match status" value="1"/>
</dbReference>
<dbReference type="GO" id="GO:0003677">
    <property type="term" value="F:DNA binding"/>
    <property type="evidence" value="ECO:0007669"/>
    <property type="project" value="InterPro"/>
</dbReference>
<dbReference type="InterPro" id="IPR014284">
    <property type="entry name" value="RNA_pol_sigma-70_dom"/>
</dbReference>
<accession>A0A4Q7RC73</accession>
<dbReference type="InterPro" id="IPR036388">
    <property type="entry name" value="WH-like_DNA-bd_sf"/>
</dbReference>
<dbReference type="Gene3D" id="1.10.1740.10">
    <property type="match status" value="1"/>
</dbReference>
<dbReference type="InterPro" id="IPR039425">
    <property type="entry name" value="RNA_pol_sigma-70-like"/>
</dbReference>
<evidence type="ECO:0000313" key="7">
    <source>
        <dbReference type="EMBL" id="RZT30771.1"/>
    </source>
</evidence>
<dbReference type="NCBIfam" id="NF009180">
    <property type="entry name" value="PRK12528.1"/>
    <property type="match status" value="1"/>
</dbReference>
<keyword evidence="8" id="KW-1185">Reference proteome</keyword>
<evidence type="ECO:0000259" key="6">
    <source>
        <dbReference type="Pfam" id="PF08281"/>
    </source>
</evidence>
<name>A0A4Q7RC73_9BURK</name>
<keyword evidence="4" id="KW-0804">Transcription</keyword>
<dbReference type="NCBIfam" id="TIGR02937">
    <property type="entry name" value="sigma70-ECF"/>
    <property type="match status" value="1"/>
</dbReference>
<feature type="domain" description="RNA polymerase sigma-70 region 2" evidence="5">
    <location>
        <begin position="15"/>
        <end position="80"/>
    </location>
</feature>
<evidence type="ECO:0000256" key="2">
    <source>
        <dbReference type="ARBA" id="ARBA00023015"/>
    </source>
</evidence>
<gene>
    <name evidence="7" type="ORF">EV147_4619</name>
</gene>
<dbReference type="AlphaFoldDB" id="A0A4Q7RC73"/>
<feature type="domain" description="RNA polymerase sigma factor 70 region 4 type 2" evidence="6">
    <location>
        <begin position="112"/>
        <end position="160"/>
    </location>
</feature>
<dbReference type="SUPFAM" id="SSF88946">
    <property type="entry name" value="Sigma2 domain of RNA polymerase sigma factors"/>
    <property type="match status" value="1"/>
</dbReference>
<evidence type="ECO:0000256" key="3">
    <source>
        <dbReference type="ARBA" id="ARBA00023082"/>
    </source>
</evidence>
<sequence length="167" mass="18554">MPTAERPLTDEIRSLYVDHHGWLKGWLRRRVGSAGDAADLAHDTFLRLLARETPLAAREPRAFLATVALGLVSNFYRRQQIENAYLDAVGALPEAEAPDPETRALILETLIEIDRRLGTLPLPVRRAFLLFQVDGLPQAEIAAELSISIATVQRHIVKALHLCCFAA</sequence>
<keyword evidence="2" id="KW-0805">Transcription regulation</keyword>
<evidence type="ECO:0000259" key="5">
    <source>
        <dbReference type="Pfam" id="PF04542"/>
    </source>
</evidence>
<keyword evidence="3" id="KW-0731">Sigma factor</keyword>
<comment type="caution">
    <text evidence="7">The sequence shown here is derived from an EMBL/GenBank/DDBJ whole genome shotgun (WGS) entry which is preliminary data.</text>
</comment>
<dbReference type="InterPro" id="IPR013324">
    <property type="entry name" value="RNA_pol_sigma_r3/r4-like"/>
</dbReference>
<dbReference type="Proteomes" id="UP000291078">
    <property type="component" value="Unassembled WGS sequence"/>
</dbReference>
<dbReference type="PANTHER" id="PTHR43133:SF63">
    <property type="entry name" value="RNA POLYMERASE SIGMA FACTOR FECI-RELATED"/>
    <property type="match status" value="1"/>
</dbReference>
<dbReference type="InterPro" id="IPR013325">
    <property type="entry name" value="RNA_pol_sigma_r2"/>
</dbReference>
<dbReference type="GO" id="GO:0016987">
    <property type="term" value="F:sigma factor activity"/>
    <property type="evidence" value="ECO:0007669"/>
    <property type="project" value="UniProtKB-KW"/>
</dbReference>
<dbReference type="InterPro" id="IPR013249">
    <property type="entry name" value="RNA_pol_sigma70_r4_t2"/>
</dbReference>
<dbReference type="GO" id="GO:0006352">
    <property type="term" value="P:DNA-templated transcription initiation"/>
    <property type="evidence" value="ECO:0007669"/>
    <property type="project" value="InterPro"/>
</dbReference>
<dbReference type="EMBL" id="SGXM01000010">
    <property type="protein sequence ID" value="RZT30771.1"/>
    <property type="molecule type" value="Genomic_DNA"/>
</dbReference>
<evidence type="ECO:0000313" key="8">
    <source>
        <dbReference type="Proteomes" id="UP000291078"/>
    </source>
</evidence>
<comment type="similarity">
    <text evidence="1">Belongs to the sigma-70 factor family. ECF subfamily.</text>
</comment>
<evidence type="ECO:0000256" key="1">
    <source>
        <dbReference type="ARBA" id="ARBA00010641"/>
    </source>
</evidence>
<dbReference type="InterPro" id="IPR007627">
    <property type="entry name" value="RNA_pol_sigma70_r2"/>
</dbReference>
<proteinExistence type="inferred from homology"/>
<dbReference type="SUPFAM" id="SSF88659">
    <property type="entry name" value="Sigma3 and sigma4 domains of RNA polymerase sigma factors"/>
    <property type="match status" value="1"/>
</dbReference>
<protein>
    <submittedName>
        <fullName evidence="7">RNA polymerase sigma-70 factor (ECF subfamily)</fullName>
    </submittedName>
</protein>
<dbReference type="OrthoDB" id="8654550at2"/>